<dbReference type="VEuPathDB" id="VectorBase:GPAI013473"/>
<reference evidence="1" key="2">
    <citation type="submission" date="2020-05" db="UniProtKB">
        <authorList>
            <consortium name="EnsemblMetazoa"/>
        </authorList>
    </citation>
    <scope>IDENTIFICATION</scope>
    <source>
        <strain evidence="1">IAEA</strain>
    </source>
</reference>
<dbReference type="AlphaFoldDB" id="A0A1A9ZG22"/>
<organism evidence="1 2">
    <name type="scientific">Glossina pallidipes</name>
    <name type="common">Tsetse fly</name>
    <dbReference type="NCBI Taxonomy" id="7398"/>
    <lineage>
        <taxon>Eukaryota</taxon>
        <taxon>Metazoa</taxon>
        <taxon>Ecdysozoa</taxon>
        <taxon>Arthropoda</taxon>
        <taxon>Hexapoda</taxon>
        <taxon>Insecta</taxon>
        <taxon>Pterygota</taxon>
        <taxon>Neoptera</taxon>
        <taxon>Endopterygota</taxon>
        <taxon>Diptera</taxon>
        <taxon>Brachycera</taxon>
        <taxon>Muscomorpha</taxon>
        <taxon>Hippoboscoidea</taxon>
        <taxon>Glossinidae</taxon>
        <taxon>Glossina</taxon>
    </lineage>
</organism>
<dbReference type="EnsemblMetazoa" id="GPAI013473-RA">
    <property type="protein sequence ID" value="GPAI013473-PA"/>
    <property type="gene ID" value="GPAI013473"/>
</dbReference>
<accession>A0A1A9ZG22</accession>
<evidence type="ECO:0000313" key="1">
    <source>
        <dbReference type="EnsemblMetazoa" id="GPAI013473-PA"/>
    </source>
</evidence>
<dbReference type="Proteomes" id="UP000092445">
    <property type="component" value="Unassembled WGS sequence"/>
</dbReference>
<name>A0A1A9ZG22_GLOPL</name>
<proteinExistence type="predicted"/>
<protein>
    <submittedName>
        <fullName evidence="1">Uncharacterized protein</fullName>
    </submittedName>
</protein>
<keyword evidence="2" id="KW-1185">Reference proteome</keyword>
<sequence length="131" mass="14947">MSVFWPGVNETTAATMIAMNQRARKIRVTNDMTNSPPPTPLQSLLSHIYINSPKVLVFDRHDTLIVANKPPIEQHYWRQAKQCTCLQFGLIVALKSFTVHLFVFRDSIQALEFAHDPCTVCENIIKLKIKP</sequence>
<reference evidence="2" key="1">
    <citation type="submission" date="2014-03" db="EMBL/GenBank/DDBJ databases">
        <authorList>
            <person name="Aksoy S."/>
            <person name="Warren W."/>
            <person name="Wilson R.K."/>
        </authorList>
    </citation>
    <scope>NUCLEOTIDE SEQUENCE [LARGE SCALE GENOMIC DNA]</scope>
    <source>
        <strain evidence="2">IAEA</strain>
    </source>
</reference>
<evidence type="ECO:0000313" key="2">
    <source>
        <dbReference type="Proteomes" id="UP000092445"/>
    </source>
</evidence>